<feature type="domain" description="ANTAR" evidence="5">
    <location>
        <begin position="176"/>
        <end position="237"/>
    </location>
</feature>
<evidence type="ECO:0000256" key="1">
    <source>
        <dbReference type="ARBA" id="ARBA00022679"/>
    </source>
</evidence>
<reference evidence="6 7" key="1">
    <citation type="submission" date="2021-01" db="EMBL/GenBank/DDBJ databases">
        <title>Genomics of switchgrass bacterial isolates.</title>
        <authorList>
            <person name="Shade A."/>
        </authorList>
    </citation>
    <scope>NUCLEOTIDE SEQUENCE [LARGE SCALE GENOMIC DNA]</scope>
    <source>
        <strain evidence="6 7">PvP111</strain>
    </source>
</reference>
<dbReference type="InterPro" id="IPR005561">
    <property type="entry name" value="ANTAR"/>
</dbReference>
<dbReference type="PIRSF" id="PIRSF036625">
    <property type="entry name" value="GAF_ANTAR"/>
    <property type="match status" value="1"/>
</dbReference>
<dbReference type="Proteomes" id="UP000703038">
    <property type="component" value="Unassembled WGS sequence"/>
</dbReference>
<dbReference type="Gene3D" id="3.30.450.40">
    <property type="match status" value="1"/>
</dbReference>
<gene>
    <name evidence="6" type="ORF">JOE42_003930</name>
</gene>
<keyword evidence="2" id="KW-0418">Kinase</keyword>
<evidence type="ECO:0000313" key="6">
    <source>
        <dbReference type="EMBL" id="MBM7417197.1"/>
    </source>
</evidence>
<keyword evidence="7" id="KW-1185">Reference proteome</keyword>
<evidence type="ECO:0000259" key="5">
    <source>
        <dbReference type="PROSITE" id="PS50921"/>
    </source>
</evidence>
<dbReference type="InterPro" id="IPR036388">
    <property type="entry name" value="WH-like_DNA-bd_sf"/>
</dbReference>
<dbReference type="InterPro" id="IPR029016">
    <property type="entry name" value="GAF-like_dom_sf"/>
</dbReference>
<dbReference type="InterPro" id="IPR003018">
    <property type="entry name" value="GAF"/>
</dbReference>
<keyword evidence="3" id="KW-0805">Transcription regulation</keyword>
<accession>A0ABS2KZ48</accession>
<comment type="caution">
    <text evidence="6">The sequence shown here is derived from an EMBL/GenBank/DDBJ whole genome shotgun (WGS) entry which is preliminary data.</text>
</comment>
<dbReference type="Pfam" id="PF13185">
    <property type="entry name" value="GAF_2"/>
    <property type="match status" value="1"/>
</dbReference>
<keyword evidence="1" id="KW-0808">Transferase</keyword>
<dbReference type="PROSITE" id="PS50921">
    <property type="entry name" value="ANTAR"/>
    <property type="match status" value="1"/>
</dbReference>
<dbReference type="Gene3D" id="1.10.10.10">
    <property type="entry name" value="Winged helix-like DNA-binding domain superfamily/Winged helix DNA-binding domain"/>
    <property type="match status" value="1"/>
</dbReference>
<name>A0ABS2KZ48_9NOCA</name>
<evidence type="ECO:0000256" key="3">
    <source>
        <dbReference type="ARBA" id="ARBA00023015"/>
    </source>
</evidence>
<dbReference type="InterPro" id="IPR012074">
    <property type="entry name" value="GAF_ANTAR"/>
</dbReference>
<evidence type="ECO:0000256" key="4">
    <source>
        <dbReference type="ARBA" id="ARBA00023163"/>
    </source>
</evidence>
<evidence type="ECO:0000313" key="7">
    <source>
        <dbReference type="Proteomes" id="UP000703038"/>
    </source>
</evidence>
<organism evidence="6 7">
    <name type="scientific">Rhodococcoides corynebacterioides</name>
    <dbReference type="NCBI Taxonomy" id="53972"/>
    <lineage>
        <taxon>Bacteria</taxon>
        <taxon>Bacillati</taxon>
        <taxon>Actinomycetota</taxon>
        <taxon>Actinomycetes</taxon>
        <taxon>Mycobacteriales</taxon>
        <taxon>Nocardiaceae</taxon>
        <taxon>Rhodococcoides</taxon>
    </lineage>
</organism>
<proteinExistence type="predicted"/>
<dbReference type="InterPro" id="IPR011006">
    <property type="entry name" value="CheY-like_superfamily"/>
</dbReference>
<dbReference type="SUPFAM" id="SSF55781">
    <property type="entry name" value="GAF domain-like"/>
    <property type="match status" value="1"/>
</dbReference>
<dbReference type="Pfam" id="PF03861">
    <property type="entry name" value="ANTAR"/>
    <property type="match status" value="1"/>
</dbReference>
<dbReference type="SMART" id="SM01012">
    <property type="entry name" value="ANTAR"/>
    <property type="match status" value="1"/>
</dbReference>
<dbReference type="SMART" id="SM00065">
    <property type="entry name" value="GAF"/>
    <property type="match status" value="1"/>
</dbReference>
<protein>
    <submittedName>
        <fullName evidence="6">GAF domain-containing protein</fullName>
    </submittedName>
</protein>
<keyword evidence="4" id="KW-0804">Transcription</keyword>
<dbReference type="SUPFAM" id="SSF52172">
    <property type="entry name" value="CheY-like"/>
    <property type="match status" value="1"/>
</dbReference>
<dbReference type="EMBL" id="JAFBBK010000001">
    <property type="protein sequence ID" value="MBM7417197.1"/>
    <property type="molecule type" value="Genomic_DNA"/>
</dbReference>
<sequence>MSNDGRPPSSEHLDLVRTLAELAREFAGSRQVRTIDEVLDHVLAVSVELIEPADHASVRLAGGVPGPAESNRTSSDVAAALDRVQRRPGDGPSIDVLSRPADSDVDLAAVVAGPVHRWPDLAEVADDVGVRALAALPLAMHERTLGVLTLYSSSTAAFDEDSLTVATAIAAHAAIAVQSLQKEAQFRSGLASRDIIGQAKGMLMERFEVDSVQAFEMLSKLSQNNNRPLHRLAADIVEAGAKLRYPSA</sequence>
<evidence type="ECO:0000256" key="2">
    <source>
        <dbReference type="ARBA" id="ARBA00022777"/>
    </source>
</evidence>
<dbReference type="RefSeq" id="WP_204869835.1">
    <property type="nucleotide sequence ID" value="NZ_JAFBBK010000001.1"/>
</dbReference>